<dbReference type="SUPFAM" id="SSF63570">
    <property type="entry name" value="PABC (PABP) domain"/>
    <property type="match status" value="3"/>
</dbReference>
<organism evidence="2 3">
    <name type="scientific">Mytilus coruscus</name>
    <name type="common">Sea mussel</name>
    <dbReference type="NCBI Taxonomy" id="42192"/>
    <lineage>
        <taxon>Eukaryota</taxon>
        <taxon>Metazoa</taxon>
        <taxon>Spiralia</taxon>
        <taxon>Lophotrochozoa</taxon>
        <taxon>Mollusca</taxon>
        <taxon>Bivalvia</taxon>
        <taxon>Autobranchia</taxon>
        <taxon>Pteriomorphia</taxon>
        <taxon>Mytilida</taxon>
        <taxon>Mytiloidea</taxon>
        <taxon>Mytilidae</taxon>
        <taxon>Mytilinae</taxon>
        <taxon>Mytilus</taxon>
    </lineage>
</organism>
<dbReference type="InterPro" id="IPR036053">
    <property type="entry name" value="PABP-dom"/>
</dbReference>
<dbReference type="GO" id="GO:0003723">
    <property type="term" value="F:RNA binding"/>
    <property type="evidence" value="ECO:0007669"/>
    <property type="project" value="InterPro"/>
</dbReference>
<name>A0A6J8A5V1_MYTCO</name>
<proteinExistence type="predicted"/>
<dbReference type="PANTHER" id="PTHR46276">
    <property type="entry name" value="E3 UBIQUITIN-PROTEIN LIGASE UBR5"/>
    <property type="match status" value="1"/>
</dbReference>
<feature type="domain" description="PABC" evidence="1">
    <location>
        <begin position="148"/>
        <end position="224"/>
    </location>
</feature>
<dbReference type="PROSITE" id="PS51309">
    <property type="entry name" value="PABC"/>
    <property type="match status" value="2"/>
</dbReference>
<dbReference type="Pfam" id="PF00658">
    <property type="entry name" value="MLLE"/>
    <property type="match status" value="3"/>
</dbReference>
<dbReference type="Gene3D" id="1.10.1900.10">
    <property type="entry name" value="c-terminal domain of poly(a) binding protein"/>
    <property type="match status" value="3"/>
</dbReference>
<keyword evidence="3" id="KW-1185">Reference proteome</keyword>
<gene>
    <name evidence="2" type="ORF">MCOR_4007</name>
</gene>
<evidence type="ECO:0000313" key="2">
    <source>
        <dbReference type="EMBL" id="CAC5362146.1"/>
    </source>
</evidence>
<evidence type="ECO:0000259" key="1">
    <source>
        <dbReference type="PROSITE" id="PS51309"/>
    </source>
</evidence>
<dbReference type="GO" id="GO:0090263">
    <property type="term" value="P:positive regulation of canonical Wnt signaling pathway"/>
    <property type="evidence" value="ECO:0007669"/>
    <property type="project" value="TreeGrafter"/>
</dbReference>
<dbReference type="GO" id="GO:0034450">
    <property type="term" value="F:ubiquitin-ubiquitin ligase activity"/>
    <property type="evidence" value="ECO:0007669"/>
    <property type="project" value="TreeGrafter"/>
</dbReference>
<dbReference type="AlphaFoldDB" id="A0A6J8A5V1"/>
<dbReference type="GO" id="GO:0000209">
    <property type="term" value="P:protein polyubiquitination"/>
    <property type="evidence" value="ECO:0007669"/>
    <property type="project" value="TreeGrafter"/>
</dbReference>
<evidence type="ECO:0000313" key="3">
    <source>
        <dbReference type="Proteomes" id="UP000507470"/>
    </source>
</evidence>
<accession>A0A6J8A5V1</accession>
<dbReference type="SMART" id="SM00517">
    <property type="entry name" value="PolyA"/>
    <property type="match status" value="3"/>
</dbReference>
<dbReference type="GO" id="GO:0005737">
    <property type="term" value="C:cytoplasm"/>
    <property type="evidence" value="ECO:0007669"/>
    <property type="project" value="TreeGrafter"/>
</dbReference>
<dbReference type="InterPro" id="IPR002004">
    <property type="entry name" value="PABP_HYD_C"/>
</dbReference>
<dbReference type="Proteomes" id="UP000507470">
    <property type="component" value="Unassembled WGS sequence"/>
</dbReference>
<sequence length="224" mass="25483">MSSIKKCPVPDIKDKQEILGEHLYVKISHIINTVTDTGHATVSENSELISKVTGILLERENDELLHMLSDESFLKKRVEEVLSHPDVQPIPVDPYKSKDVSDHTASTNEELLFDSVQSLDSEHCCKITGMILELGKENVKVLLQDKEKLRLAVEKARLAINSSERDFIGEMLYQKIETVYPEHVEKITGMLMEMETEKLKDLLQDEHLLRQCIDKAYAALNKVS</sequence>
<dbReference type="EMBL" id="CACVKT020000732">
    <property type="protein sequence ID" value="CAC5362146.1"/>
    <property type="molecule type" value="Genomic_DNA"/>
</dbReference>
<reference evidence="2 3" key="1">
    <citation type="submission" date="2020-06" db="EMBL/GenBank/DDBJ databases">
        <authorList>
            <person name="Li R."/>
            <person name="Bekaert M."/>
        </authorList>
    </citation>
    <scope>NUCLEOTIDE SEQUENCE [LARGE SCALE GENOMIC DNA]</scope>
    <source>
        <strain evidence="3">wild</strain>
    </source>
</reference>
<dbReference type="GO" id="GO:0005634">
    <property type="term" value="C:nucleus"/>
    <property type="evidence" value="ECO:0007669"/>
    <property type="project" value="TreeGrafter"/>
</dbReference>
<dbReference type="PANTHER" id="PTHR46276:SF1">
    <property type="entry name" value="E3 UBIQUITIN-PROTEIN LIGASE UBR5"/>
    <property type="match status" value="1"/>
</dbReference>
<protein>
    <recommendedName>
        <fullName evidence="1">PABC domain-containing protein</fullName>
    </recommendedName>
</protein>
<feature type="domain" description="PABC" evidence="1">
    <location>
        <begin position="1"/>
        <end position="90"/>
    </location>
</feature>
<dbReference type="OrthoDB" id="19742at2759"/>